<dbReference type="PROSITE" id="PS50808">
    <property type="entry name" value="ZF_BED"/>
    <property type="match status" value="1"/>
</dbReference>
<dbReference type="GO" id="GO:0046983">
    <property type="term" value="F:protein dimerization activity"/>
    <property type="evidence" value="ECO:0007669"/>
    <property type="project" value="InterPro"/>
</dbReference>
<evidence type="ECO:0000256" key="9">
    <source>
        <dbReference type="ARBA" id="ARBA00023242"/>
    </source>
</evidence>
<evidence type="ECO:0000313" key="13">
    <source>
        <dbReference type="Proteomes" id="UP000594263"/>
    </source>
</evidence>
<dbReference type="Gramene" id="Kaladp0038s0132.1.v1.1">
    <property type="protein sequence ID" value="Kaladp0038s0132.1.v1.1.CDS.1"/>
    <property type="gene ID" value="Kaladp0038s0132.v1.1"/>
</dbReference>
<keyword evidence="6" id="KW-0805">Transcription regulation</keyword>
<evidence type="ECO:0000256" key="2">
    <source>
        <dbReference type="ARBA" id="ARBA00011738"/>
    </source>
</evidence>
<dbReference type="GO" id="GO:0003677">
    <property type="term" value="F:DNA binding"/>
    <property type="evidence" value="ECO:0007669"/>
    <property type="project" value="UniProtKB-KW"/>
</dbReference>
<evidence type="ECO:0000256" key="10">
    <source>
        <dbReference type="PROSITE-ProRule" id="PRU00027"/>
    </source>
</evidence>
<keyword evidence="4 10" id="KW-0863">Zinc-finger</keyword>
<dbReference type="PANTHER" id="PTHR46481:SF11">
    <property type="entry name" value="ZINC FINGER BED DOMAIN-CONTAINING PROTEIN RICESLEEPER 2-LIKE"/>
    <property type="match status" value="1"/>
</dbReference>
<dbReference type="SUPFAM" id="SSF53098">
    <property type="entry name" value="Ribonuclease H-like"/>
    <property type="match status" value="1"/>
</dbReference>
<dbReference type="EnsemblPlants" id="Kaladp0038s0132.2.v1.1">
    <property type="protein sequence ID" value="Kaladp0038s0132.2.v1.1.CDS.1"/>
    <property type="gene ID" value="Kaladp0038s0132.v1.1"/>
</dbReference>
<dbReference type="InterPro" id="IPR052035">
    <property type="entry name" value="ZnF_BED_domain_contain"/>
</dbReference>
<dbReference type="Proteomes" id="UP000594263">
    <property type="component" value="Unplaced"/>
</dbReference>
<keyword evidence="13" id="KW-1185">Reference proteome</keyword>
<dbReference type="InterPro" id="IPR012337">
    <property type="entry name" value="RNaseH-like_sf"/>
</dbReference>
<dbReference type="SMART" id="SM00614">
    <property type="entry name" value="ZnF_BED"/>
    <property type="match status" value="1"/>
</dbReference>
<dbReference type="InterPro" id="IPR025525">
    <property type="entry name" value="hAT-like_transposase_RNase-H"/>
</dbReference>
<evidence type="ECO:0000256" key="7">
    <source>
        <dbReference type="ARBA" id="ARBA00023125"/>
    </source>
</evidence>
<evidence type="ECO:0000256" key="1">
    <source>
        <dbReference type="ARBA" id="ARBA00004123"/>
    </source>
</evidence>
<keyword evidence="8" id="KW-0804">Transcription</keyword>
<dbReference type="Gramene" id="Kaladp0038s0132.3.v1.1">
    <property type="protein sequence ID" value="Kaladp0038s0132.3.v1.1.CDS.1"/>
    <property type="gene ID" value="Kaladp0038s0132.v1.1"/>
</dbReference>
<evidence type="ECO:0000313" key="12">
    <source>
        <dbReference type="EnsemblPlants" id="Kaladp0038s0132.3.v1.1.CDS.1"/>
    </source>
</evidence>
<dbReference type="Pfam" id="PF02892">
    <property type="entry name" value="zf-BED"/>
    <property type="match status" value="1"/>
</dbReference>
<reference evidence="12" key="1">
    <citation type="submission" date="2021-01" db="UniProtKB">
        <authorList>
            <consortium name="EnsemblPlants"/>
        </authorList>
    </citation>
    <scope>IDENTIFICATION</scope>
</reference>
<dbReference type="InterPro" id="IPR008906">
    <property type="entry name" value="HATC_C_dom"/>
</dbReference>
<keyword evidence="3" id="KW-0479">Metal-binding</keyword>
<dbReference type="SUPFAM" id="SSF57667">
    <property type="entry name" value="beta-beta-alpha zinc fingers"/>
    <property type="match status" value="1"/>
</dbReference>
<comment type="subunit">
    <text evidence="2">Homodimer.</text>
</comment>
<keyword evidence="7" id="KW-0238">DNA-binding</keyword>
<dbReference type="GO" id="GO:0008270">
    <property type="term" value="F:zinc ion binding"/>
    <property type="evidence" value="ECO:0007669"/>
    <property type="project" value="UniProtKB-KW"/>
</dbReference>
<dbReference type="EnsemblPlants" id="Kaladp0038s0132.1.v1.1">
    <property type="protein sequence ID" value="Kaladp0038s0132.1.v1.1.CDS.1"/>
    <property type="gene ID" value="Kaladp0038s0132.v1.1"/>
</dbReference>
<evidence type="ECO:0000256" key="6">
    <source>
        <dbReference type="ARBA" id="ARBA00023015"/>
    </source>
</evidence>
<dbReference type="GO" id="GO:0005634">
    <property type="term" value="C:nucleus"/>
    <property type="evidence" value="ECO:0007669"/>
    <property type="project" value="UniProtKB-SubCell"/>
</dbReference>
<evidence type="ECO:0000256" key="5">
    <source>
        <dbReference type="ARBA" id="ARBA00022833"/>
    </source>
</evidence>
<evidence type="ECO:0000256" key="3">
    <source>
        <dbReference type="ARBA" id="ARBA00022723"/>
    </source>
</evidence>
<dbReference type="OMA" id="LNEWCKN"/>
<dbReference type="InterPro" id="IPR003656">
    <property type="entry name" value="Znf_BED"/>
</dbReference>
<accession>A0A7N0TJG0</accession>
<evidence type="ECO:0000256" key="8">
    <source>
        <dbReference type="ARBA" id="ARBA00023163"/>
    </source>
</evidence>
<evidence type="ECO:0000259" key="11">
    <source>
        <dbReference type="PROSITE" id="PS50808"/>
    </source>
</evidence>
<organism evidence="12 13">
    <name type="scientific">Kalanchoe fedtschenkoi</name>
    <name type="common">Lavender scallops</name>
    <name type="synonym">South American air plant</name>
    <dbReference type="NCBI Taxonomy" id="63787"/>
    <lineage>
        <taxon>Eukaryota</taxon>
        <taxon>Viridiplantae</taxon>
        <taxon>Streptophyta</taxon>
        <taxon>Embryophyta</taxon>
        <taxon>Tracheophyta</taxon>
        <taxon>Spermatophyta</taxon>
        <taxon>Magnoliopsida</taxon>
        <taxon>eudicotyledons</taxon>
        <taxon>Gunneridae</taxon>
        <taxon>Pentapetalae</taxon>
        <taxon>Saxifragales</taxon>
        <taxon>Crassulaceae</taxon>
        <taxon>Kalanchoe</taxon>
    </lineage>
</organism>
<feature type="domain" description="BED-type" evidence="11">
    <location>
        <begin position="13"/>
        <end position="68"/>
    </location>
</feature>
<protein>
    <recommendedName>
        <fullName evidence="11">BED-type domain-containing protein</fullName>
    </recommendedName>
</protein>
<dbReference type="EnsemblPlants" id="Kaladp0038s0132.3.v1.1">
    <property type="protein sequence ID" value="Kaladp0038s0132.3.v1.1.CDS.1"/>
    <property type="gene ID" value="Kaladp0038s0132.v1.1"/>
</dbReference>
<dbReference type="Pfam" id="PF05699">
    <property type="entry name" value="Dimer_Tnp_hAT"/>
    <property type="match status" value="1"/>
</dbReference>
<proteinExistence type="predicted"/>
<sequence length="662" mass="75964">MDMSGAVIINSGRLKSAVWNDFDRVKKGDTCVAVCRHCKRVLSGSSTSGTSHLRNHLIRCRRRSNLEVGHLTVPKNRKKDYSHSLVKLSFNQEQKLDVDLKQVNVKYEHDHARDSDISISKFNFDQKRSRLDLARMIILHGYPLDMVEHMGFNRFVKNLQPFFELVTLDRIQADCIEIYEKEKQLLCDILDKLPGKISLGADMWVGSKDTKYLCLTANYIDRDWQLEKKILSFISVDDSNMEDRLSQAIMTCLLNWDIDRKLLSLTYDSTSTSDDTVCKIRERLCQNRFLLCNGEFFGVHCAARILSIMAQDSVDTLCETARKIWDGIEYIRSSQAVLEKFNQLVEEAKISCPKGLPVNDTLDWQSTCNMFEAALEYKAAFTLLQERDPLYTMYPSEEEWERVSLISNFLKLIAELSHILVEKKNPTANIFFAEICDLHLQLNQWSQSTDVYISSLALNMKSKLDDYWEKYGVIFAVAAVLDPRFKMKLVEYYYAQLYGSSAQDRINYISECVRVLYNEHVICSPLASVHQGLTWQVAEGGPAAGCLSITQNDGLDRLTGFDRFLDETSQTQSIKSDLDKYLEEPLFPRTTDFNILNWWKVHMPKYPIVSMMARNLLGTPLAVALGLTSNSGYRPLDSNWNSLDPATLQVVICAQDWIKEEK</sequence>
<comment type="subcellular location">
    <subcellularLocation>
        <location evidence="1">Nucleus</location>
    </subcellularLocation>
</comment>
<dbReference type="Pfam" id="PF14372">
    <property type="entry name" value="hAT-like_RNase-H"/>
    <property type="match status" value="1"/>
</dbReference>
<dbReference type="Gramene" id="Kaladp0038s0132.2.v1.1">
    <property type="protein sequence ID" value="Kaladp0038s0132.2.v1.1.CDS.1"/>
    <property type="gene ID" value="Kaladp0038s0132.v1.1"/>
</dbReference>
<keyword evidence="9" id="KW-0539">Nucleus</keyword>
<dbReference type="PANTHER" id="PTHR46481">
    <property type="entry name" value="ZINC FINGER BED DOMAIN-CONTAINING PROTEIN 4"/>
    <property type="match status" value="1"/>
</dbReference>
<keyword evidence="5" id="KW-0862">Zinc</keyword>
<evidence type="ECO:0000256" key="4">
    <source>
        <dbReference type="ARBA" id="ARBA00022771"/>
    </source>
</evidence>
<dbReference type="AlphaFoldDB" id="A0A7N0TJG0"/>
<name>A0A7N0TJG0_KALFE</name>
<dbReference type="InterPro" id="IPR036236">
    <property type="entry name" value="Znf_C2H2_sf"/>
</dbReference>